<evidence type="ECO:0000256" key="5">
    <source>
        <dbReference type="ARBA" id="ARBA00023242"/>
    </source>
</evidence>
<evidence type="ECO:0000256" key="1">
    <source>
        <dbReference type="ARBA" id="ARBA00004123"/>
    </source>
</evidence>
<evidence type="ECO:0000256" key="3">
    <source>
        <dbReference type="ARBA" id="ARBA00022763"/>
    </source>
</evidence>
<dbReference type="GO" id="GO:0006281">
    <property type="term" value="P:DNA repair"/>
    <property type="evidence" value="ECO:0007669"/>
    <property type="project" value="InterPro"/>
</dbReference>
<evidence type="ECO:0000313" key="7">
    <source>
        <dbReference type="Ensembl" id="ENSHCOP00000017534.1"/>
    </source>
</evidence>
<protein>
    <submittedName>
        <fullName evidence="7">RAD17 checkpoint clamp loader component</fullName>
    </submittedName>
</protein>
<dbReference type="GO" id="GO:0003689">
    <property type="term" value="F:DNA clamp loader activity"/>
    <property type="evidence" value="ECO:0007669"/>
    <property type="project" value="TreeGrafter"/>
</dbReference>
<keyword evidence="3" id="KW-0227">DNA damage</keyword>
<dbReference type="GO" id="GO:0005524">
    <property type="term" value="F:ATP binding"/>
    <property type="evidence" value="ECO:0007669"/>
    <property type="project" value="UniProtKB-KW"/>
</dbReference>
<comment type="subcellular location">
    <subcellularLocation>
        <location evidence="1">Nucleus</location>
    </subcellularLocation>
</comment>
<dbReference type="AlphaFoldDB" id="A0A3Q2YH24"/>
<evidence type="ECO:0000313" key="8">
    <source>
        <dbReference type="Proteomes" id="UP000264820"/>
    </source>
</evidence>
<dbReference type="GO" id="GO:0000077">
    <property type="term" value="P:DNA damage checkpoint signaling"/>
    <property type="evidence" value="ECO:0007669"/>
    <property type="project" value="TreeGrafter"/>
</dbReference>
<dbReference type="GO" id="GO:0033314">
    <property type="term" value="P:mitotic DNA replication checkpoint signaling"/>
    <property type="evidence" value="ECO:0007669"/>
    <property type="project" value="TreeGrafter"/>
</dbReference>
<dbReference type="PANTHER" id="PTHR12172:SF0">
    <property type="entry name" value="CELL CYCLE CHECKPOINT PROTEIN RAD17"/>
    <property type="match status" value="1"/>
</dbReference>
<dbReference type="InterPro" id="IPR004582">
    <property type="entry name" value="Checkpoint_prot_Rad17_Rad24"/>
</dbReference>
<reference evidence="7" key="1">
    <citation type="submission" date="2025-08" db="UniProtKB">
        <authorList>
            <consortium name="Ensembl"/>
        </authorList>
    </citation>
    <scope>IDENTIFICATION</scope>
</reference>
<organism evidence="7 8">
    <name type="scientific">Hippocampus comes</name>
    <name type="common">Tiger tail seahorse</name>
    <dbReference type="NCBI Taxonomy" id="109280"/>
    <lineage>
        <taxon>Eukaryota</taxon>
        <taxon>Metazoa</taxon>
        <taxon>Chordata</taxon>
        <taxon>Craniata</taxon>
        <taxon>Vertebrata</taxon>
        <taxon>Euteleostomi</taxon>
        <taxon>Actinopterygii</taxon>
        <taxon>Neopterygii</taxon>
        <taxon>Teleostei</taxon>
        <taxon>Neoteleostei</taxon>
        <taxon>Acanthomorphata</taxon>
        <taxon>Syngnathiaria</taxon>
        <taxon>Syngnathiformes</taxon>
        <taxon>Syngnathoidei</taxon>
        <taxon>Syngnathidae</taxon>
        <taxon>Hippocampus</taxon>
    </lineage>
</organism>
<keyword evidence="4" id="KW-0067">ATP-binding</keyword>
<keyword evidence="2" id="KW-0547">Nucleotide-binding</keyword>
<keyword evidence="6" id="KW-0131">Cell cycle</keyword>
<dbReference type="GeneTree" id="ENSGT00440000039046"/>
<evidence type="ECO:0000256" key="6">
    <source>
        <dbReference type="ARBA" id="ARBA00023306"/>
    </source>
</evidence>
<evidence type="ECO:0000256" key="4">
    <source>
        <dbReference type="ARBA" id="ARBA00022840"/>
    </source>
</evidence>
<keyword evidence="8" id="KW-1185">Reference proteome</keyword>
<accession>A0A3Q2YH24</accession>
<dbReference type="GO" id="GO:0005634">
    <property type="term" value="C:nucleus"/>
    <property type="evidence" value="ECO:0007669"/>
    <property type="project" value="UniProtKB-SubCell"/>
</dbReference>
<dbReference type="Ensembl" id="ENSHCOT00000013544.1">
    <property type="protein sequence ID" value="ENSHCOP00000017534.1"/>
    <property type="gene ID" value="ENSHCOG00000001433.1"/>
</dbReference>
<name>A0A3Q2YH24_HIPCM</name>
<dbReference type="Gene3D" id="1.10.8.60">
    <property type="match status" value="1"/>
</dbReference>
<keyword evidence="5" id="KW-0539">Nucleus</keyword>
<dbReference type="PANTHER" id="PTHR12172">
    <property type="entry name" value="CELL CYCLE CHECKPOINT PROTEIN RAD17"/>
    <property type="match status" value="1"/>
</dbReference>
<dbReference type="Proteomes" id="UP000264820">
    <property type="component" value="Unplaced"/>
</dbReference>
<reference evidence="7" key="2">
    <citation type="submission" date="2025-09" db="UniProtKB">
        <authorList>
            <consortium name="Ensembl"/>
        </authorList>
    </citation>
    <scope>IDENTIFICATION</scope>
</reference>
<proteinExistence type="predicted"/>
<evidence type="ECO:0000256" key="2">
    <source>
        <dbReference type="ARBA" id="ARBA00022741"/>
    </source>
</evidence>
<sequence>GFNSSSGLPVWSLHVFPGTSQSAQFQEFLLRANKYNCLKMVGDARSTGMNLILVEVRCAHSCCAVSSRCFVKTSRFPLVFIVSNSPSADSSSRFLFPRELMEELHISNISFNPVAPTTMMKVLTRILTNEDGKVTNNYQTVLEMVCSGSSGDIRSAINNLQFASEALRGNHPLKSKVMAVSRSTLRKKSKPKNGQEGQPPVGMKDTCLFLFRALGKILHCKSELALPSHLSQHHRESLQVDPEWVIEHSYVSGEFFNLYLHQNYLDFFSEMEDVEKASEYMSDADLLTSDWMVSLTMEYASSVATRGLLHSNSQQIAVGFRPLHKPNWLLVSKKHRENCLAAQFLFRHFCMTPVSLQTELLPYLAKFTNPFKNQAEITFIQDVGHLPLKRFSLRYSSYSIPFIACLRCTR</sequence>
<dbReference type="GO" id="GO:0003682">
    <property type="term" value="F:chromatin binding"/>
    <property type="evidence" value="ECO:0007669"/>
    <property type="project" value="TreeGrafter"/>
</dbReference>